<reference evidence="4 5" key="1">
    <citation type="submission" date="2018-09" db="EMBL/GenBank/DDBJ databases">
        <title>Genomic investigation of the strawberry pathogen Phytophthora fragariae indicates pathogenicity is determined by transcriptional variation in three key races.</title>
        <authorList>
            <person name="Adams T.M."/>
            <person name="Armitage A.D."/>
            <person name="Sobczyk M.K."/>
            <person name="Bates H.J."/>
            <person name="Dunwell J.M."/>
            <person name="Nellist C.F."/>
            <person name="Harrison R.J."/>
        </authorList>
    </citation>
    <scope>NUCLEOTIDE SEQUENCE [LARGE SCALE GENOMIC DNA]</scope>
    <source>
        <strain evidence="3 4">BC-23</strain>
        <strain evidence="2 5">ONT-3</strain>
    </source>
</reference>
<accession>A0A6G0LK65</accession>
<evidence type="ECO:0000313" key="5">
    <source>
        <dbReference type="Proteomes" id="UP000488956"/>
    </source>
</evidence>
<protein>
    <submittedName>
        <fullName evidence="2">Uncharacterized protein</fullName>
    </submittedName>
</protein>
<gene>
    <name evidence="3" type="ORF">PF004_g5890</name>
    <name evidence="2" type="ORF">PF010_g6484</name>
</gene>
<feature type="compositionally biased region" description="Polar residues" evidence="1">
    <location>
        <begin position="19"/>
        <end position="35"/>
    </location>
</feature>
<dbReference type="Proteomes" id="UP000476176">
    <property type="component" value="Unassembled WGS sequence"/>
</dbReference>
<feature type="compositionally biased region" description="Basic and acidic residues" evidence="1">
    <location>
        <begin position="72"/>
        <end position="101"/>
    </location>
</feature>
<dbReference type="EMBL" id="QXFX01000259">
    <property type="protein sequence ID" value="KAE9123200.1"/>
    <property type="molecule type" value="Genomic_DNA"/>
</dbReference>
<evidence type="ECO:0000313" key="2">
    <source>
        <dbReference type="EMBL" id="KAE9123200.1"/>
    </source>
</evidence>
<evidence type="ECO:0000313" key="3">
    <source>
        <dbReference type="EMBL" id="KAE9243946.1"/>
    </source>
</evidence>
<feature type="region of interest" description="Disordered" evidence="1">
    <location>
        <begin position="114"/>
        <end position="150"/>
    </location>
</feature>
<sequence length="503" mass="61564">MVSEYEAKRLRRIEENRRQLQALNLPTFGSPQSVSPKKGKEEKNQNEKKEKKRKREVEESPPEPTRRSKRLLTKEDKNQRRKEEKKQLKIQEKKEEKRLEREKRLQRVLLRKLKEEKKRQKAKEHVEYMRRRNHENREKKRMEEEDERRELEERRRKWSHLKDWRLRRKLQAREEKKFETIKKRVKQRKERIKQKLKLQIQKRKELFRTASVRRRIRKRKMEERRQAKLELKEKTRMDRKMMREEDFRSRKRERYEVETLRKKEEDEKRKKEMFELNKEKFPVRRVKNLPYIYIKGAMLKSKEKPAMVTRELYVDVDAFHAFALGRQFLPASKNSVMQALCPSGHTAAFKDRFNLHMWSNAMSLFLSAESAKDLDQLLREAWLDDERCVFFRWSRTGDVTDEMVERLFEIEKGDERLRIDDNYYDPPIPVGTPQPLMLFVQFPQGPYIYCGRLGYLGHMSNGVFCFQLLDINSTCMYWAQLRNILTYWDNPVHSIDFLGYPCS</sequence>
<dbReference type="Proteomes" id="UP000488956">
    <property type="component" value="Unassembled WGS sequence"/>
</dbReference>
<comment type="caution">
    <text evidence="2">The sequence shown here is derived from an EMBL/GenBank/DDBJ whole genome shotgun (WGS) entry which is preliminary data.</text>
</comment>
<feature type="compositionally biased region" description="Basic and acidic residues" evidence="1">
    <location>
        <begin position="38"/>
        <end position="49"/>
    </location>
</feature>
<name>A0A6G0LK65_9STRA</name>
<evidence type="ECO:0000256" key="1">
    <source>
        <dbReference type="SAM" id="MobiDB-lite"/>
    </source>
</evidence>
<organism evidence="2 5">
    <name type="scientific">Phytophthora fragariae</name>
    <dbReference type="NCBI Taxonomy" id="53985"/>
    <lineage>
        <taxon>Eukaryota</taxon>
        <taxon>Sar</taxon>
        <taxon>Stramenopiles</taxon>
        <taxon>Oomycota</taxon>
        <taxon>Peronosporomycetes</taxon>
        <taxon>Peronosporales</taxon>
        <taxon>Peronosporaceae</taxon>
        <taxon>Phytophthora</taxon>
    </lineage>
</organism>
<dbReference type="EMBL" id="QXGC01000230">
    <property type="protein sequence ID" value="KAE9243946.1"/>
    <property type="molecule type" value="Genomic_DNA"/>
</dbReference>
<proteinExistence type="predicted"/>
<evidence type="ECO:0000313" key="4">
    <source>
        <dbReference type="Proteomes" id="UP000476176"/>
    </source>
</evidence>
<dbReference type="AlphaFoldDB" id="A0A6G0LK65"/>
<feature type="region of interest" description="Disordered" evidence="1">
    <location>
        <begin position="16"/>
        <end position="101"/>
    </location>
</feature>